<sequence>MKLDMENTYDRLSWDPLFLTLFIQAAKVLTRNLNTLNQIPQFIGYGMPRKRPEINHVSYVDDMITFSSVDLFSLRLIMVVLRKYEIKLRIED</sequence>
<dbReference type="OrthoDB" id="1303740at2759"/>
<comment type="caution">
    <text evidence="1">The sequence shown here is derived from an EMBL/GenBank/DDBJ whole genome shotgun (WGS) entry which is preliminary data.</text>
</comment>
<dbReference type="EMBL" id="JACXVP010000005">
    <property type="protein sequence ID" value="KAG5605458.1"/>
    <property type="molecule type" value="Genomic_DNA"/>
</dbReference>
<keyword evidence="2" id="KW-1185">Reference proteome</keyword>
<dbReference type="Proteomes" id="UP000824120">
    <property type="component" value="Chromosome 5"/>
</dbReference>
<evidence type="ECO:0000313" key="1">
    <source>
        <dbReference type="EMBL" id="KAG5605458.1"/>
    </source>
</evidence>
<dbReference type="AlphaFoldDB" id="A0A9J5YYH4"/>
<name>A0A9J5YYH4_SOLCO</name>
<evidence type="ECO:0008006" key="3">
    <source>
        <dbReference type="Google" id="ProtNLM"/>
    </source>
</evidence>
<reference evidence="1 2" key="1">
    <citation type="submission" date="2020-09" db="EMBL/GenBank/DDBJ databases">
        <title>De no assembly of potato wild relative species, Solanum commersonii.</title>
        <authorList>
            <person name="Cho K."/>
        </authorList>
    </citation>
    <scope>NUCLEOTIDE SEQUENCE [LARGE SCALE GENOMIC DNA]</scope>
    <source>
        <strain evidence="1">LZ3.2</strain>
        <tissue evidence="1">Leaf</tissue>
    </source>
</reference>
<organism evidence="1 2">
    <name type="scientific">Solanum commersonii</name>
    <name type="common">Commerson's wild potato</name>
    <name type="synonym">Commerson's nightshade</name>
    <dbReference type="NCBI Taxonomy" id="4109"/>
    <lineage>
        <taxon>Eukaryota</taxon>
        <taxon>Viridiplantae</taxon>
        <taxon>Streptophyta</taxon>
        <taxon>Embryophyta</taxon>
        <taxon>Tracheophyta</taxon>
        <taxon>Spermatophyta</taxon>
        <taxon>Magnoliopsida</taxon>
        <taxon>eudicotyledons</taxon>
        <taxon>Gunneridae</taxon>
        <taxon>Pentapetalae</taxon>
        <taxon>asterids</taxon>
        <taxon>lamiids</taxon>
        <taxon>Solanales</taxon>
        <taxon>Solanaceae</taxon>
        <taxon>Solanoideae</taxon>
        <taxon>Solaneae</taxon>
        <taxon>Solanum</taxon>
    </lineage>
</organism>
<evidence type="ECO:0000313" key="2">
    <source>
        <dbReference type="Proteomes" id="UP000824120"/>
    </source>
</evidence>
<protein>
    <recommendedName>
        <fullName evidence="3">Reverse transcriptase domain-containing protein</fullName>
    </recommendedName>
</protein>
<gene>
    <name evidence="1" type="ORF">H5410_026950</name>
</gene>
<accession>A0A9J5YYH4</accession>
<proteinExistence type="predicted"/>